<reference evidence="5 6" key="1">
    <citation type="submission" date="2020-08" db="EMBL/GenBank/DDBJ databases">
        <title>Genomic Encyclopedia of Type Strains, Phase III (KMG-III): the genomes of soil and plant-associated and newly described type strains.</title>
        <authorList>
            <person name="Whitman W."/>
        </authorList>
    </citation>
    <scope>NUCLEOTIDE SEQUENCE [LARGE SCALE GENOMIC DNA]</scope>
    <source>
        <strain evidence="5 6">CECT 8960</strain>
    </source>
</reference>
<dbReference type="InterPro" id="IPR039994">
    <property type="entry name" value="NO66-like"/>
</dbReference>
<evidence type="ECO:0000313" key="6">
    <source>
        <dbReference type="Proteomes" id="UP000520767"/>
    </source>
</evidence>
<dbReference type="Gene3D" id="2.60.120.650">
    <property type="entry name" value="Cupin"/>
    <property type="match status" value="1"/>
</dbReference>
<protein>
    <recommendedName>
        <fullName evidence="4">JmjC domain-containing protein</fullName>
    </recommendedName>
</protein>
<dbReference type="RefSeq" id="WP_184814608.1">
    <property type="nucleotide sequence ID" value="NZ_JACHJQ010000007.1"/>
</dbReference>
<keyword evidence="3" id="KW-0408">Iron</keyword>
<dbReference type="Proteomes" id="UP000520767">
    <property type="component" value="Unassembled WGS sequence"/>
</dbReference>
<dbReference type="PANTHER" id="PTHR13096">
    <property type="entry name" value="MINA53 MYC INDUCED NUCLEAR ANTIGEN"/>
    <property type="match status" value="1"/>
</dbReference>
<dbReference type="EMBL" id="JACHJQ010000007">
    <property type="protein sequence ID" value="MBB4910584.1"/>
    <property type="molecule type" value="Genomic_DNA"/>
</dbReference>
<dbReference type="SUPFAM" id="SSF51197">
    <property type="entry name" value="Clavaminate synthase-like"/>
    <property type="match status" value="1"/>
</dbReference>
<evidence type="ECO:0000256" key="2">
    <source>
        <dbReference type="ARBA" id="ARBA00022723"/>
    </source>
</evidence>
<gene>
    <name evidence="5" type="ORF">FHR82_006842</name>
</gene>
<dbReference type="GO" id="GO:0046872">
    <property type="term" value="F:metal ion binding"/>
    <property type="evidence" value="ECO:0007669"/>
    <property type="project" value="UniProtKB-KW"/>
</dbReference>
<evidence type="ECO:0000313" key="5">
    <source>
        <dbReference type="EMBL" id="MBB4910584.1"/>
    </source>
</evidence>
<dbReference type="AlphaFoldDB" id="A0A7W7QBK8"/>
<evidence type="ECO:0000259" key="4">
    <source>
        <dbReference type="PROSITE" id="PS51184"/>
    </source>
</evidence>
<dbReference type="InterPro" id="IPR003347">
    <property type="entry name" value="JmjC_dom"/>
</dbReference>
<keyword evidence="2" id="KW-0479">Metal-binding</keyword>
<accession>A0A7W7QBK8</accession>
<proteinExistence type="predicted"/>
<organism evidence="5 6">
    <name type="scientific">Actinophytocola algeriensis</name>
    <dbReference type="NCBI Taxonomy" id="1768010"/>
    <lineage>
        <taxon>Bacteria</taxon>
        <taxon>Bacillati</taxon>
        <taxon>Actinomycetota</taxon>
        <taxon>Actinomycetes</taxon>
        <taxon>Pseudonocardiales</taxon>
        <taxon>Pseudonocardiaceae</taxon>
    </lineage>
</organism>
<sequence length="403" mass="44857">MDHHLIRSLEKALGWNGADGLGGLFARGNLPDLELCSRLLTPERLLDTIMRRSLAPPQFRCFHGGEELHPDAYLTQVTTRRGQTLPVANMDRLGQYLRTGCTVVLDAMDSFDPTMEIACRALQWWSHELVQVNTYLTTSNAEGFSLHWDDHDVVIVQIAGEKSWEVRGQSRVAPMYVDAARNSKPPKEIVWSGTMRSGDVMHIPRGFWHQATRSDRGDGFSLHVTFGFQKRTGVDWFSWLADHSRESELFRHDLDRWGTPERQVDQESKLLALASQMVIDYPVDAYLQAREETRSPTRYVATGGVFGPPTRVVCVTDFPPRIERQQSTVEVYAVGKKTSFAARAELALRHLLSGHPVELADLSDGTGVDAVALAGVLIKEGLCAEVTEALSLGYTGLIPTAAC</sequence>
<evidence type="ECO:0000256" key="3">
    <source>
        <dbReference type="ARBA" id="ARBA00023004"/>
    </source>
</evidence>
<comment type="cofactor">
    <cofactor evidence="1">
        <name>Fe(2+)</name>
        <dbReference type="ChEBI" id="CHEBI:29033"/>
    </cofactor>
</comment>
<dbReference type="Pfam" id="PF08007">
    <property type="entry name" value="JmjC_2"/>
    <property type="match status" value="1"/>
</dbReference>
<dbReference type="PANTHER" id="PTHR13096:SF8">
    <property type="entry name" value="RIBOSOMAL OXYGENASE 1"/>
    <property type="match status" value="1"/>
</dbReference>
<keyword evidence="6" id="KW-1185">Reference proteome</keyword>
<evidence type="ECO:0000256" key="1">
    <source>
        <dbReference type="ARBA" id="ARBA00001954"/>
    </source>
</evidence>
<name>A0A7W7QBK8_9PSEU</name>
<comment type="caution">
    <text evidence="5">The sequence shown here is derived from an EMBL/GenBank/DDBJ whole genome shotgun (WGS) entry which is preliminary data.</text>
</comment>
<dbReference type="PROSITE" id="PS51184">
    <property type="entry name" value="JMJC"/>
    <property type="match status" value="1"/>
</dbReference>
<feature type="domain" description="JmjC" evidence="4">
    <location>
        <begin position="101"/>
        <end position="245"/>
    </location>
</feature>